<dbReference type="GO" id="GO:0009249">
    <property type="term" value="P:protein lipoylation"/>
    <property type="evidence" value="ECO:0007669"/>
    <property type="project" value="TreeGrafter"/>
</dbReference>
<accession>A0A8J2XLW3</accession>
<dbReference type="InterPro" id="IPR000089">
    <property type="entry name" value="Biotin_lipoyl"/>
</dbReference>
<name>A0A8J2XLW3_9MICO</name>
<dbReference type="InterPro" id="IPR033753">
    <property type="entry name" value="GCV_H/Fam206"/>
</dbReference>
<dbReference type="InterPro" id="IPR017453">
    <property type="entry name" value="GCV_H_sub"/>
</dbReference>
<comment type="caution">
    <text evidence="6">The sequence shown here is derived from an EMBL/GenBank/DDBJ whole genome shotgun (WGS) entry which is preliminary data.</text>
</comment>
<dbReference type="RefSeq" id="WP_188551271.1">
    <property type="nucleotide sequence ID" value="NZ_BMFY01000011.1"/>
</dbReference>
<dbReference type="InterPro" id="IPR003016">
    <property type="entry name" value="2-oxoA_DH_lipoyl-BS"/>
</dbReference>
<reference evidence="6" key="2">
    <citation type="submission" date="2020-09" db="EMBL/GenBank/DDBJ databases">
        <authorList>
            <person name="Sun Q."/>
            <person name="Zhou Y."/>
        </authorList>
    </citation>
    <scope>NUCLEOTIDE SEQUENCE</scope>
    <source>
        <strain evidence="6">CGMCC 1.12785</strain>
    </source>
</reference>
<evidence type="ECO:0000259" key="5">
    <source>
        <dbReference type="PROSITE" id="PS50968"/>
    </source>
</evidence>
<dbReference type="GO" id="GO:0005960">
    <property type="term" value="C:glycine cleavage complex"/>
    <property type="evidence" value="ECO:0007669"/>
    <property type="project" value="InterPro"/>
</dbReference>
<comment type="cofactor">
    <cofactor evidence="3">
        <name>(R)-lipoate</name>
        <dbReference type="ChEBI" id="CHEBI:83088"/>
    </cofactor>
    <text evidence="3">Binds 1 lipoyl cofactor covalently.</text>
</comment>
<dbReference type="HAMAP" id="MF_00272">
    <property type="entry name" value="GcvH"/>
    <property type="match status" value="1"/>
</dbReference>
<comment type="subunit">
    <text evidence="3">The glycine cleavage system is composed of four proteins: P, T, L and H.</text>
</comment>
<dbReference type="CDD" id="cd06848">
    <property type="entry name" value="GCS_H"/>
    <property type="match status" value="1"/>
</dbReference>
<sequence>MPELEYPSHLRYSADHEWVVAGSEESVYRVGVTAYAQDSLGEVVFVDVPAEGDALTAGEACGEIESTKSVSDLVAPLSGTVVAVNPALEDTPEVVNSSPYEDGWLYEVRASAPDELDQLMDADAYRESLS</sequence>
<reference evidence="6" key="1">
    <citation type="journal article" date="2014" name="Int. J. Syst. Evol. Microbiol.">
        <title>Complete genome sequence of Corynebacterium casei LMG S-19264T (=DSM 44701T), isolated from a smear-ripened cheese.</title>
        <authorList>
            <consortium name="US DOE Joint Genome Institute (JGI-PGF)"/>
            <person name="Walter F."/>
            <person name="Albersmeier A."/>
            <person name="Kalinowski J."/>
            <person name="Ruckert C."/>
        </authorList>
    </citation>
    <scope>NUCLEOTIDE SEQUENCE</scope>
    <source>
        <strain evidence="6">CGMCC 1.12785</strain>
    </source>
</reference>
<protein>
    <recommendedName>
        <fullName evidence="3">Glycine cleavage system H protein</fullName>
    </recommendedName>
</protein>
<keyword evidence="2 3" id="KW-0450">Lipoyl</keyword>
<dbReference type="InterPro" id="IPR011053">
    <property type="entry name" value="Single_hybrid_motif"/>
</dbReference>
<keyword evidence="7" id="KW-1185">Reference proteome</keyword>
<feature type="domain" description="Lipoyl-binding" evidence="5">
    <location>
        <begin position="27"/>
        <end position="109"/>
    </location>
</feature>
<dbReference type="PANTHER" id="PTHR11715:SF3">
    <property type="entry name" value="GLYCINE CLEAVAGE SYSTEM H PROTEIN-RELATED"/>
    <property type="match status" value="1"/>
</dbReference>
<dbReference type="AlphaFoldDB" id="A0A8J2XLW3"/>
<dbReference type="InterPro" id="IPR002930">
    <property type="entry name" value="GCV_H"/>
</dbReference>
<dbReference type="Gene3D" id="2.40.50.100">
    <property type="match status" value="1"/>
</dbReference>
<evidence type="ECO:0000256" key="1">
    <source>
        <dbReference type="ARBA" id="ARBA00009249"/>
    </source>
</evidence>
<feature type="modified residue" description="N6-lipoyllysine" evidence="3 4">
    <location>
        <position position="68"/>
    </location>
</feature>
<dbReference type="Pfam" id="PF01597">
    <property type="entry name" value="GCV_H"/>
    <property type="match status" value="1"/>
</dbReference>
<dbReference type="GO" id="GO:0005829">
    <property type="term" value="C:cytosol"/>
    <property type="evidence" value="ECO:0007669"/>
    <property type="project" value="TreeGrafter"/>
</dbReference>
<dbReference type="EMBL" id="BMFY01000011">
    <property type="protein sequence ID" value="GGA21272.1"/>
    <property type="molecule type" value="Genomic_DNA"/>
</dbReference>
<dbReference type="GO" id="GO:0019464">
    <property type="term" value="P:glycine decarboxylation via glycine cleavage system"/>
    <property type="evidence" value="ECO:0007669"/>
    <property type="project" value="UniProtKB-UniRule"/>
</dbReference>
<dbReference type="Proteomes" id="UP000616114">
    <property type="component" value="Unassembled WGS sequence"/>
</dbReference>
<gene>
    <name evidence="3 6" type="primary">gcvH</name>
    <name evidence="6" type="ORF">GCM10011333_25500</name>
</gene>
<evidence type="ECO:0000256" key="4">
    <source>
        <dbReference type="PIRSR" id="PIRSR617453-50"/>
    </source>
</evidence>
<evidence type="ECO:0000313" key="6">
    <source>
        <dbReference type="EMBL" id="GGA21272.1"/>
    </source>
</evidence>
<proteinExistence type="inferred from homology"/>
<organism evidence="6 7">
    <name type="scientific">Sediminivirga luteola</name>
    <dbReference type="NCBI Taxonomy" id="1774748"/>
    <lineage>
        <taxon>Bacteria</taxon>
        <taxon>Bacillati</taxon>
        <taxon>Actinomycetota</taxon>
        <taxon>Actinomycetes</taxon>
        <taxon>Micrococcales</taxon>
        <taxon>Brevibacteriaceae</taxon>
        <taxon>Sediminivirga</taxon>
    </lineage>
</organism>
<dbReference type="SUPFAM" id="SSF51230">
    <property type="entry name" value="Single hybrid motif"/>
    <property type="match status" value="1"/>
</dbReference>
<dbReference type="NCBIfam" id="NF002270">
    <property type="entry name" value="PRK01202.1"/>
    <property type="match status" value="1"/>
</dbReference>
<comment type="similarity">
    <text evidence="1 3">Belongs to the GcvH family.</text>
</comment>
<dbReference type="PANTHER" id="PTHR11715">
    <property type="entry name" value="GLYCINE CLEAVAGE SYSTEM H PROTEIN"/>
    <property type="match status" value="1"/>
</dbReference>
<dbReference type="PROSITE" id="PS00189">
    <property type="entry name" value="LIPOYL"/>
    <property type="match status" value="1"/>
</dbReference>
<comment type="function">
    <text evidence="3">The glycine cleavage system catalyzes the degradation of glycine. The H protein shuttles the methylamine group of glycine from the P protein to the T protein.</text>
</comment>
<evidence type="ECO:0000256" key="2">
    <source>
        <dbReference type="ARBA" id="ARBA00022823"/>
    </source>
</evidence>
<evidence type="ECO:0000256" key="3">
    <source>
        <dbReference type="HAMAP-Rule" id="MF_00272"/>
    </source>
</evidence>
<dbReference type="NCBIfam" id="TIGR00527">
    <property type="entry name" value="gcvH"/>
    <property type="match status" value="1"/>
</dbReference>
<evidence type="ECO:0000313" key="7">
    <source>
        <dbReference type="Proteomes" id="UP000616114"/>
    </source>
</evidence>
<dbReference type="PROSITE" id="PS50968">
    <property type="entry name" value="BIOTINYL_LIPOYL"/>
    <property type="match status" value="1"/>
</dbReference>